<reference evidence="2" key="1">
    <citation type="submission" date="2021-01" db="EMBL/GenBank/DDBJ databases">
        <authorList>
            <person name="Corre E."/>
            <person name="Pelletier E."/>
            <person name="Niang G."/>
            <person name="Scheremetjew M."/>
            <person name="Finn R."/>
            <person name="Kale V."/>
            <person name="Holt S."/>
            <person name="Cochrane G."/>
            <person name="Meng A."/>
            <person name="Brown T."/>
            <person name="Cohen L."/>
        </authorList>
    </citation>
    <scope>NUCLEOTIDE SEQUENCE</scope>
    <source>
        <strain evidence="2">CCMP645</strain>
    </source>
</reference>
<feature type="compositionally biased region" description="Basic and acidic residues" evidence="1">
    <location>
        <begin position="481"/>
        <end position="497"/>
    </location>
</feature>
<feature type="compositionally biased region" description="Pro residues" evidence="1">
    <location>
        <begin position="549"/>
        <end position="560"/>
    </location>
</feature>
<feature type="compositionally biased region" description="Basic and acidic residues" evidence="1">
    <location>
        <begin position="855"/>
        <end position="875"/>
    </location>
</feature>
<feature type="compositionally biased region" description="Acidic residues" evidence="1">
    <location>
        <begin position="805"/>
        <end position="819"/>
    </location>
</feature>
<protein>
    <recommendedName>
        <fullName evidence="3">LisH domain-containing protein</fullName>
    </recommendedName>
</protein>
<feature type="compositionally biased region" description="Basic and acidic residues" evidence="1">
    <location>
        <begin position="758"/>
        <end position="784"/>
    </location>
</feature>
<organism evidence="2">
    <name type="scientific">Chrysotila carterae</name>
    <name type="common">Marine alga</name>
    <name type="synonym">Syracosphaera carterae</name>
    <dbReference type="NCBI Taxonomy" id="13221"/>
    <lineage>
        <taxon>Eukaryota</taxon>
        <taxon>Haptista</taxon>
        <taxon>Haptophyta</taxon>
        <taxon>Prymnesiophyceae</taxon>
        <taxon>Isochrysidales</taxon>
        <taxon>Isochrysidaceae</taxon>
        <taxon>Chrysotila</taxon>
    </lineage>
</organism>
<feature type="compositionally biased region" description="Low complexity" evidence="1">
    <location>
        <begin position="594"/>
        <end position="605"/>
    </location>
</feature>
<name>A0A7S4BWK2_CHRCT</name>
<feature type="compositionally biased region" description="Basic and acidic residues" evidence="1">
    <location>
        <begin position="730"/>
        <end position="742"/>
    </location>
</feature>
<feature type="compositionally biased region" description="Basic and acidic residues" evidence="1">
    <location>
        <begin position="1148"/>
        <end position="1170"/>
    </location>
</feature>
<feature type="region of interest" description="Disordered" evidence="1">
    <location>
        <begin position="383"/>
        <end position="1229"/>
    </location>
</feature>
<feature type="compositionally biased region" description="Acidic residues" evidence="1">
    <location>
        <begin position="1035"/>
        <end position="1046"/>
    </location>
</feature>
<feature type="compositionally biased region" description="Polar residues" evidence="1">
    <location>
        <begin position="1125"/>
        <end position="1134"/>
    </location>
</feature>
<feature type="compositionally biased region" description="Low complexity" evidence="1">
    <location>
        <begin position="622"/>
        <end position="638"/>
    </location>
</feature>
<feature type="compositionally biased region" description="Basic and acidic residues" evidence="1">
    <location>
        <begin position="1017"/>
        <end position="1034"/>
    </location>
</feature>
<evidence type="ECO:0000256" key="1">
    <source>
        <dbReference type="SAM" id="MobiDB-lite"/>
    </source>
</evidence>
<accession>A0A7S4BWK2</accession>
<feature type="compositionally biased region" description="Acidic residues" evidence="1">
    <location>
        <begin position="1056"/>
        <end position="1070"/>
    </location>
</feature>
<feature type="compositionally biased region" description="Basic and acidic residues" evidence="1">
    <location>
        <begin position="892"/>
        <end position="903"/>
    </location>
</feature>
<feature type="compositionally biased region" description="Low complexity" evidence="1">
    <location>
        <begin position="987"/>
        <end position="997"/>
    </location>
</feature>
<gene>
    <name evidence="2" type="ORF">PCAR00345_LOCUS31873</name>
</gene>
<evidence type="ECO:0008006" key="3">
    <source>
        <dbReference type="Google" id="ProtNLM"/>
    </source>
</evidence>
<proteinExistence type="predicted"/>
<feature type="compositionally biased region" description="Low complexity" evidence="1">
    <location>
        <begin position="217"/>
        <end position="231"/>
    </location>
</feature>
<feature type="compositionally biased region" description="Pro residues" evidence="1">
    <location>
        <begin position="195"/>
        <end position="208"/>
    </location>
</feature>
<feature type="compositionally biased region" description="Low complexity" evidence="1">
    <location>
        <begin position="561"/>
        <end position="570"/>
    </location>
</feature>
<feature type="compositionally biased region" description="Basic and acidic residues" evidence="1">
    <location>
        <begin position="1191"/>
        <end position="1207"/>
    </location>
</feature>
<feature type="compositionally biased region" description="Low complexity" evidence="1">
    <location>
        <begin position="393"/>
        <end position="402"/>
    </location>
</feature>
<feature type="compositionally biased region" description="Basic and acidic residues" evidence="1">
    <location>
        <begin position="959"/>
        <end position="969"/>
    </location>
</feature>
<feature type="region of interest" description="Disordered" evidence="1">
    <location>
        <begin position="171"/>
        <end position="285"/>
    </location>
</feature>
<feature type="compositionally biased region" description="Basic and acidic residues" evidence="1">
    <location>
        <begin position="646"/>
        <end position="678"/>
    </location>
</feature>
<feature type="compositionally biased region" description="Basic and acidic residues" evidence="1">
    <location>
        <begin position="698"/>
        <end position="721"/>
    </location>
</feature>
<feature type="compositionally biased region" description="Basic and acidic residues" evidence="1">
    <location>
        <begin position="464"/>
        <end position="474"/>
    </location>
</feature>
<sequence length="1252" mass="132238">MAAARAGFAFSRSEVLALLLQQLRAEGFGLSAGVLESELKPIDSIQLPPADSVPHGRLELLLQLALERAHRLPDAVNAATALPDGSFVSLLEPDWAQTALFSELREKFPPPRQRTAHTPVDTRADIAAVGDADVSTSNRLGAGEGGGSQPARPPGSCVNLPSGSAAFSCDVARSYPAPPPPSPKSAQPLHRPPSTHAPPRPTAGPSPAPVRGVHAPSDSYSSSHTLSSSLSGTRPPHQSLHQPAMQPGFGELPSQHQTPLPPPPPFAAVRTHTKGADSRAAPCAHAARRDAVASNLELSHAHALHVSSDGEHCSSHARGELQRGPVASTCCNNSAAPFDSYDGYTNGGSWYPRHVQGHACARGSNYISADTAVANTNGCIGQSRRGDEGGVDDGMVGQGAAAPCASEGHFDRLRAGGQRKSRWGDVRRDHTPPSPKPVPTAASAQLTDQGERSPLRASRSSKPRGADERDRVSAERGGAADVRRSPPRDRTARRDAALDLALRGPLSTAQGKRAGQLESDTRDGAARRGGFSASQALGTHAHTRSCTSFPPPPPPTPPQQPLQQLQQSQQPPHPPPLPRLPLLQSDRVSPRAPPAASALSARPVSYPQRDSSNGACTHAQRLQPQGASAGAAALASAPGVLRCGKRTREEREERLHTRGEVDRREKERARDRSSEGTRETWNGRWSDKARSRSASRGGRRDGKGSRGRFEFVESDDEERHSGRGWGRVGRKSEPRSSQREDSPVGVAGGSSHRRNSGHVRERRHDLPHDRRLIKEGVDSRRHEGVGGSCCDGRGDGRPAASTADQGDDIDGAPLSDDEALNARGAAPSAQPLRASESARDAAAEEGEVASVRGGARSESEQSGGRDTDATNERARGSVCDGEQCDGEGVDGEGARHGGRDGRISKSQSESEYDPASSPATDDEAEATGRGGEAASSHTCEAPVRSHGDDEVCSKGSGSAEKDCDAEHPQGLDGGSVSSGDEEDCAGDKSASAATDASAADRRGAGDSEGEQSDSDGNGEHEAANKVGADGRADDGADDDDDDEDVGLEERLGLARDDDEPFDFELSDDEPAEKPQDETAGRQQVDSTGGGIGGRGSSSSSSDDSDHSVSSDELEEGEERPAQRPRVSNGQNRRQGQLRDRRNHSPIRQPDRTEDANTRLPHRRLEPRNTRDVGAAVPKGSGAPFRGTAAENVRRAPDRRSEVEHRDPAPIAPCLSRRPHAKPVTTLQPTVDDESAEINYRAYFRGMARRLAA</sequence>
<feature type="compositionally biased region" description="Basic and acidic residues" evidence="1">
    <location>
        <begin position="422"/>
        <end position="431"/>
    </location>
</feature>
<dbReference type="EMBL" id="HBIZ01049812">
    <property type="protein sequence ID" value="CAE0779234.1"/>
    <property type="molecule type" value="Transcribed_RNA"/>
</dbReference>
<dbReference type="AlphaFoldDB" id="A0A7S4BWK2"/>
<feature type="region of interest" description="Disordered" evidence="1">
    <location>
        <begin position="106"/>
        <end position="159"/>
    </location>
</feature>
<feature type="compositionally biased region" description="Basic and acidic residues" evidence="1">
    <location>
        <begin position="943"/>
        <end position="952"/>
    </location>
</feature>
<evidence type="ECO:0000313" key="2">
    <source>
        <dbReference type="EMBL" id="CAE0779234.1"/>
    </source>
</evidence>